<keyword evidence="4" id="KW-1185">Reference proteome</keyword>
<evidence type="ECO:0000313" key="4">
    <source>
        <dbReference type="Proteomes" id="UP000775686"/>
    </source>
</evidence>
<proteinExistence type="predicted"/>
<feature type="transmembrane region" description="Helical" evidence="1">
    <location>
        <begin position="51"/>
        <end position="70"/>
    </location>
</feature>
<dbReference type="Proteomes" id="UP000775686">
    <property type="component" value="Unassembled WGS sequence"/>
</dbReference>
<evidence type="ECO:0000259" key="2">
    <source>
        <dbReference type="Pfam" id="PF04892"/>
    </source>
</evidence>
<feature type="transmembrane region" description="Helical" evidence="1">
    <location>
        <begin position="187"/>
        <end position="213"/>
    </location>
</feature>
<feature type="transmembrane region" description="Helical" evidence="1">
    <location>
        <begin position="103"/>
        <end position="121"/>
    </location>
</feature>
<sequence length="486" mass="55241">MRLFNIIELAKQYMVLGMIIVAFIGVIAGTGYFIVYKKIMKGQKRIRPQNILWTGTFLCYLVVVLSATLLDRASTWSDGRIIPLFYSYREAWYSFSEAEWRNIVLNILLFVPLGFLLPFGIRSFRRFWVTYLAGLVVTVLIESVQFILRRGVVEADDILNNFLGTMIGYGFYILFREIAAAAKRKRFSAFKLAVAQIPLAAVVLTFVGIIIMYDKQELGNLAVGFNSRIDMSDVKMITNEIYSSESKTAAVYQIPVYTEEETRKIAENFFALQGQVIDESRTDLYDETAVYYSTEQNSLWIDYVGGILKYSDFAVSFGDDTEDGSYPKPVSGADESTVRKALSEYGINVPENAVFQEQTDESSGYEFIVSQQSEGDLFYDGSLYCTLYEGGKLGDISNNILVCKKYKEYPILSENEAREQIQTGNFRYYGQTGDEIKTLDLGTVNLKYIVDSKSYYQPVYSFEARVNGEKAYEIDIPALENDSEEK</sequence>
<feature type="domain" description="VanZ-like" evidence="2">
    <location>
        <begin position="57"/>
        <end position="176"/>
    </location>
</feature>
<dbReference type="PANTHER" id="PTHR36834">
    <property type="entry name" value="MEMBRANE PROTEIN-RELATED"/>
    <property type="match status" value="1"/>
</dbReference>
<organism evidence="3 4">
    <name type="scientific">Drancourtella massiliensis</name>
    <dbReference type="NCBI Taxonomy" id="1632013"/>
    <lineage>
        <taxon>Bacteria</taxon>
        <taxon>Bacillati</taxon>
        <taxon>Bacillota</taxon>
        <taxon>Clostridia</taxon>
        <taxon>Eubacteriales</taxon>
        <taxon>Oscillospiraceae</taxon>
        <taxon>Drancourtella</taxon>
    </lineage>
</organism>
<keyword evidence="1" id="KW-1133">Transmembrane helix</keyword>
<accession>A0ABS2EKS8</accession>
<evidence type="ECO:0000313" key="3">
    <source>
        <dbReference type="EMBL" id="MBM6745630.1"/>
    </source>
</evidence>
<feature type="transmembrane region" description="Helical" evidence="1">
    <location>
        <begin position="12"/>
        <end position="35"/>
    </location>
</feature>
<dbReference type="PANTHER" id="PTHR36834:SF1">
    <property type="entry name" value="INTEGRAL MEMBRANE PROTEIN"/>
    <property type="match status" value="1"/>
</dbReference>
<comment type="caution">
    <text evidence="3">The sequence shown here is derived from an EMBL/GenBank/DDBJ whole genome shotgun (WGS) entry which is preliminary data.</text>
</comment>
<keyword evidence="1" id="KW-0472">Membrane</keyword>
<dbReference type="InterPro" id="IPR053150">
    <property type="entry name" value="Teicoplanin_resist-assoc"/>
</dbReference>
<evidence type="ECO:0000256" key="1">
    <source>
        <dbReference type="SAM" id="Phobius"/>
    </source>
</evidence>
<keyword evidence="1" id="KW-0812">Transmembrane</keyword>
<dbReference type="InterPro" id="IPR006976">
    <property type="entry name" value="VanZ-like"/>
</dbReference>
<name>A0ABS2EKS8_9FIRM</name>
<dbReference type="Pfam" id="PF04892">
    <property type="entry name" value="VanZ"/>
    <property type="match status" value="1"/>
</dbReference>
<gene>
    <name evidence="3" type="ORF">H6A32_15305</name>
</gene>
<feature type="transmembrane region" description="Helical" evidence="1">
    <location>
        <begin position="128"/>
        <end position="146"/>
    </location>
</feature>
<protein>
    <submittedName>
        <fullName evidence="3">VanZ family protein</fullName>
    </submittedName>
</protein>
<dbReference type="EMBL" id="JACJKH010000047">
    <property type="protein sequence ID" value="MBM6745630.1"/>
    <property type="molecule type" value="Genomic_DNA"/>
</dbReference>
<reference evidence="3 4" key="1">
    <citation type="journal article" date="2021" name="Sci. Rep.">
        <title>The distribution of antibiotic resistance genes in chicken gut microbiota commensals.</title>
        <authorList>
            <person name="Juricova H."/>
            <person name="Matiasovicova J."/>
            <person name="Kubasova T."/>
            <person name="Cejkova D."/>
            <person name="Rychlik I."/>
        </authorList>
    </citation>
    <scope>NUCLEOTIDE SEQUENCE [LARGE SCALE GENOMIC DNA]</scope>
    <source>
        <strain evidence="3 4">An770</strain>
    </source>
</reference>
<feature type="transmembrane region" description="Helical" evidence="1">
    <location>
        <begin position="158"/>
        <end position="175"/>
    </location>
</feature>